<evidence type="ECO:0000259" key="11">
    <source>
        <dbReference type="Pfam" id="PF07730"/>
    </source>
</evidence>
<dbReference type="Gene3D" id="3.30.565.10">
    <property type="entry name" value="Histidine kinase-like ATPase, C-terminal domain"/>
    <property type="match status" value="1"/>
</dbReference>
<dbReference type="InterPro" id="IPR011712">
    <property type="entry name" value="Sig_transdc_His_kin_sub3_dim/P"/>
</dbReference>
<dbReference type="GO" id="GO:0046983">
    <property type="term" value="F:protein dimerization activity"/>
    <property type="evidence" value="ECO:0007669"/>
    <property type="project" value="InterPro"/>
</dbReference>
<keyword evidence="4 12" id="KW-0808">Transferase</keyword>
<keyword evidence="9" id="KW-0812">Transmembrane</keyword>
<evidence type="ECO:0000256" key="8">
    <source>
        <dbReference type="ARBA" id="ARBA00023012"/>
    </source>
</evidence>
<evidence type="ECO:0000256" key="7">
    <source>
        <dbReference type="ARBA" id="ARBA00022840"/>
    </source>
</evidence>
<dbReference type="GO" id="GO:0005524">
    <property type="term" value="F:ATP binding"/>
    <property type="evidence" value="ECO:0007669"/>
    <property type="project" value="UniProtKB-KW"/>
</dbReference>
<evidence type="ECO:0000256" key="3">
    <source>
        <dbReference type="ARBA" id="ARBA00022553"/>
    </source>
</evidence>
<evidence type="ECO:0000256" key="9">
    <source>
        <dbReference type="SAM" id="Phobius"/>
    </source>
</evidence>
<feature type="domain" description="Histidine kinase/HSP90-like ATPase" evidence="10">
    <location>
        <begin position="368"/>
        <end position="456"/>
    </location>
</feature>
<dbReference type="InterPro" id="IPR036890">
    <property type="entry name" value="HATPase_C_sf"/>
</dbReference>
<dbReference type="PANTHER" id="PTHR24421:SF10">
    <property type="entry name" value="NITRATE_NITRITE SENSOR PROTEIN NARQ"/>
    <property type="match status" value="1"/>
</dbReference>
<evidence type="ECO:0000313" key="12">
    <source>
        <dbReference type="EMBL" id="VDR39837.1"/>
    </source>
</evidence>
<gene>
    <name evidence="12" type="primary">desK_4</name>
    <name evidence="12" type="ORF">NCTC10741_02983</name>
</gene>
<dbReference type="EC" id="2.7.13.3" evidence="2"/>
<evidence type="ECO:0000313" key="13">
    <source>
        <dbReference type="Proteomes" id="UP000271626"/>
    </source>
</evidence>
<evidence type="ECO:0000256" key="2">
    <source>
        <dbReference type="ARBA" id="ARBA00012438"/>
    </source>
</evidence>
<evidence type="ECO:0000256" key="4">
    <source>
        <dbReference type="ARBA" id="ARBA00022679"/>
    </source>
</evidence>
<feature type="transmembrane region" description="Helical" evidence="9">
    <location>
        <begin position="88"/>
        <end position="105"/>
    </location>
</feature>
<keyword evidence="3" id="KW-0597">Phosphoprotein</keyword>
<comment type="catalytic activity">
    <reaction evidence="1">
        <text>ATP + protein L-histidine = ADP + protein N-phospho-L-histidine.</text>
        <dbReference type="EC" id="2.7.13.3"/>
    </reaction>
</comment>
<dbReference type="InterPro" id="IPR050482">
    <property type="entry name" value="Sensor_HK_TwoCompSys"/>
</dbReference>
<dbReference type="Gene3D" id="1.20.5.1930">
    <property type="match status" value="1"/>
</dbReference>
<dbReference type="InterPro" id="IPR003594">
    <property type="entry name" value="HATPase_dom"/>
</dbReference>
<reference evidence="12 13" key="1">
    <citation type="submission" date="2018-12" db="EMBL/GenBank/DDBJ databases">
        <authorList>
            <consortium name="Pathogen Informatics"/>
        </authorList>
    </citation>
    <scope>NUCLEOTIDE SEQUENCE [LARGE SCALE GENOMIC DNA]</scope>
    <source>
        <strain evidence="12 13">NCTC10741</strain>
    </source>
</reference>
<evidence type="ECO:0000256" key="1">
    <source>
        <dbReference type="ARBA" id="ARBA00000085"/>
    </source>
</evidence>
<keyword evidence="7" id="KW-0067">ATP-binding</keyword>
<organism evidence="12 13">
    <name type="scientific">Tsukamurella paurometabola</name>
    <name type="common">Corynebacterium paurometabolum</name>
    <dbReference type="NCBI Taxonomy" id="2061"/>
    <lineage>
        <taxon>Bacteria</taxon>
        <taxon>Bacillati</taxon>
        <taxon>Actinomycetota</taxon>
        <taxon>Actinomycetes</taxon>
        <taxon>Mycobacteriales</taxon>
        <taxon>Tsukamurellaceae</taxon>
        <taxon>Tsukamurella</taxon>
    </lineage>
</organism>
<feature type="domain" description="Signal transduction histidine kinase subgroup 3 dimerisation and phosphoacceptor" evidence="11">
    <location>
        <begin position="255"/>
        <end position="319"/>
    </location>
</feature>
<dbReference type="Pfam" id="PF07730">
    <property type="entry name" value="HisKA_3"/>
    <property type="match status" value="1"/>
</dbReference>
<dbReference type="Proteomes" id="UP000271626">
    <property type="component" value="Chromosome"/>
</dbReference>
<keyword evidence="9" id="KW-0472">Membrane</keyword>
<evidence type="ECO:0000256" key="6">
    <source>
        <dbReference type="ARBA" id="ARBA00022777"/>
    </source>
</evidence>
<keyword evidence="6 12" id="KW-0418">Kinase</keyword>
<name>A0A3P8KSZ3_TSUPA</name>
<dbReference type="GO" id="GO:0016020">
    <property type="term" value="C:membrane"/>
    <property type="evidence" value="ECO:0007669"/>
    <property type="project" value="InterPro"/>
</dbReference>
<keyword evidence="5" id="KW-0547">Nucleotide-binding</keyword>
<dbReference type="GO" id="GO:0000155">
    <property type="term" value="F:phosphorelay sensor kinase activity"/>
    <property type="evidence" value="ECO:0007669"/>
    <property type="project" value="InterPro"/>
</dbReference>
<dbReference type="AlphaFoldDB" id="A0A3P8KSZ3"/>
<dbReference type="Pfam" id="PF02518">
    <property type="entry name" value="HATPase_c"/>
    <property type="match status" value="1"/>
</dbReference>
<feature type="transmembrane region" description="Helical" evidence="9">
    <location>
        <begin position="111"/>
        <end position="131"/>
    </location>
</feature>
<dbReference type="SUPFAM" id="SSF55874">
    <property type="entry name" value="ATPase domain of HSP90 chaperone/DNA topoisomerase II/histidine kinase"/>
    <property type="match status" value="1"/>
</dbReference>
<dbReference type="PANTHER" id="PTHR24421">
    <property type="entry name" value="NITRATE/NITRITE SENSOR PROTEIN NARX-RELATED"/>
    <property type="match status" value="1"/>
</dbReference>
<dbReference type="CDD" id="cd16917">
    <property type="entry name" value="HATPase_UhpB-NarQ-NarX-like"/>
    <property type="match status" value="1"/>
</dbReference>
<feature type="transmembrane region" description="Helical" evidence="9">
    <location>
        <begin position="187"/>
        <end position="204"/>
    </location>
</feature>
<protein>
    <recommendedName>
        <fullName evidence="2">histidine kinase</fullName>
        <ecNumber evidence="2">2.7.13.3</ecNumber>
    </recommendedName>
</protein>
<evidence type="ECO:0000256" key="5">
    <source>
        <dbReference type="ARBA" id="ARBA00022741"/>
    </source>
</evidence>
<accession>A0A3P8KSZ3</accession>
<feature type="transmembrane region" description="Helical" evidence="9">
    <location>
        <begin position="163"/>
        <end position="182"/>
    </location>
</feature>
<evidence type="ECO:0000259" key="10">
    <source>
        <dbReference type="Pfam" id="PF02518"/>
    </source>
</evidence>
<proteinExistence type="predicted"/>
<dbReference type="EMBL" id="LR131273">
    <property type="protein sequence ID" value="VDR39837.1"/>
    <property type="molecule type" value="Genomic_DNA"/>
</dbReference>
<keyword evidence="8" id="KW-0902">Two-component regulatory system</keyword>
<feature type="transmembrane region" description="Helical" evidence="9">
    <location>
        <begin position="210"/>
        <end position="230"/>
    </location>
</feature>
<feature type="transmembrane region" description="Helical" evidence="9">
    <location>
        <begin position="138"/>
        <end position="157"/>
    </location>
</feature>
<keyword evidence="9" id="KW-1133">Transmembrane helix</keyword>
<sequence length="462" mass="49561">MSATLRTTDRHPDRLREGFDITRKYEDAECAVPLALPSMRTTTKRIERFGRATVRAGRYLDRQSALHIQAPDGALHATPLGIFLSRKINWLFLLVALIMWAVAWPTLNEQFAVPAALLPIISGLSVLPIAIAWAHPRAAWGIVAATAAVFPLLWFDAKQDWQWNWQVSLIMAMLITSWIAFLKCAPLDAIAIAAATSVLFWINAQDGTGGGWVAGIMVSLVIILLLRLALQSRTRLEEQTEVSELERGRRAILEERTRIARDLHDIVAHRMSLVVVQAQTAQYRVPDVSERARAEFDGIAVSAREALNEVRGLLGVLRLDDASAEFAPAPGLGGVDELIDGARAAGVVVEYLPLPDPSVIGESTALVAYRIVQESIANATRHAQGAPITVALTMDAGTLNLSIENGPRTSDADLGGPGLGQGIPGMAERARTVGGTLSATPTAGGGFAVRAALPARPDGATA</sequence>